<evidence type="ECO:0000256" key="15">
    <source>
        <dbReference type="RuleBase" id="RU000492"/>
    </source>
</evidence>
<dbReference type="EMBL" id="JAACJJ010000057">
    <property type="protein sequence ID" value="KAF5310704.1"/>
    <property type="molecule type" value="Genomic_DNA"/>
</dbReference>
<dbReference type="InterPro" id="IPR011545">
    <property type="entry name" value="DEAD/DEAH_box_helicase_dom"/>
</dbReference>
<evidence type="ECO:0000256" key="13">
    <source>
        <dbReference type="ARBA" id="ARBA00047984"/>
    </source>
</evidence>
<dbReference type="Proteomes" id="UP000567179">
    <property type="component" value="Unassembled WGS sequence"/>
</dbReference>
<feature type="region of interest" description="Disordered" evidence="16">
    <location>
        <begin position="1"/>
        <end position="39"/>
    </location>
</feature>
<evidence type="ECO:0000256" key="12">
    <source>
        <dbReference type="ARBA" id="ARBA00038316"/>
    </source>
</evidence>
<evidence type="ECO:0000256" key="7">
    <source>
        <dbReference type="ARBA" id="ARBA00022806"/>
    </source>
</evidence>
<evidence type="ECO:0000256" key="16">
    <source>
        <dbReference type="SAM" id="MobiDB-lite"/>
    </source>
</evidence>
<feature type="compositionally biased region" description="Polar residues" evidence="16">
    <location>
        <begin position="1"/>
        <end position="12"/>
    </location>
</feature>
<comment type="similarity">
    <text evidence="12">Belongs to the DEAD box helicase family. DDX6/DHH1 subfamily.</text>
</comment>
<feature type="domain" description="Helicase C-terminal" evidence="18">
    <location>
        <begin position="251"/>
        <end position="411"/>
    </location>
</feature>
<dbReference type="GO" id="GO:0005524">
    <property type="term" value="F:ATP binding"/>
    <property type="evidence" value="ECO:0007669"/>
    <property type="project" value="UniProtKB-KW"/>
</dbReference>
<dbReference type="AlphaFoldDB" id="A0A8H5ATM1"/>
<evidence type="ECO:0000256" key="8">
    <source>
        <dbReference type="ARBA" id="ARBA00022816"/>
    </source>
</evidence>
<dbReference type="SMART" id="SM00487">
    <property type="entry name" value="DEXDc"/>
    <property type="match status" value="1"/>
</dbReference>
<dbReference type="CDD" id="cd17940">
    <property type="entry name" value="DEADc_DDX6"/>
    <property type="match status" value="1"/>
</dbReference>
<dbReference type="CDD" id="cd18787">
    <property type="entry name" value="SF2_C_DEAD"/>
    <property type="match status" value="1"/>
</dbReference>
<feature type="domain" description="DEAD-box RNA helicase Q" evidence="19">
    <location>
        <begin position="40"/>
        <end position="68"/>
    </location>
</feature>
<name>A0A8H5ATM1_9AGAR</name>
<feature type="compositionally biased region" description="Low complexity" evidence="16">
    <location>
        <begin position="438"/>
        <end position="490"/>
    </location>
</feature>
<dbReference type="Gene3D" id="3.40.50.300">
    <property type="entry name" value="P-loop containing nucleotide triphosphate hydrolases"/>
    <property type="match status" value="2"/>
</dbReference>
<dbReference type="SUPFAM" id="SSF52540">
    <property type="entry name" value="P-loop containing nucleoside triphosphate hydrolases"/>
    <property type="match status" value="1"/>
</dbReference>
<feature type="region of interest" description="Disordered" evidence="16">
    <location>
        <begin position="410"/>
        <end position="505"/>
    </location>
</feature>
<dbReference type="OrthoDB" id="10265785at2759"/>
<evidence type="ECO:0000256" key="9">
    <source>
        <dbReference type="ARBA" id="ARBA00022840"/>
    </source>
</evidence>
<protein>
    <recommendedName>
        <fullName evidence="2">RNA helicase</fullName>
        <ecNumber evidence="2">3.6.4.13</ecNumber>
    </recommendedName>
</protein>
<dbReference type="FunFam" id="3.40.50.300:FF:000364">
    <property type="entry name" value="ATP-dependent RNA helicase DDX6"/>
    <property type="match status" value="1"/>
</dbReference>
<proteinExistence type="inferred from homology"/>
<feature type="domain" description="Helicase ATP-binding" evidence="17">
    <location>
        <begin position="71"/>
        <end position="241"/>
    </location>
</feature>
<keyword evidence="8" id="KW-0813">Transport</keyword>
<dbReference type="FunFam" id="3.40.50.300:FF:000114">
    <property type="entry name" value="ATP-dependent RNA helicase DDX6"/>
    <property type="match status" value="1"/>
</dbReference>
<dbReference type="InterPro" id="IPR014001">
    <property type="entry name" value="Helicase_ATP-bd"/>
</dbReference>
<keyword evidence="3" id="KW-0963">Cytoplasm</keyword>
<keyword evidence="21" id="KW-1185">Reference proteome</keyword>
<keyword evidence="11" id="KW-0694">RNA-binding</keyword>
<dbReference type="GO" id="GO:0016787">
    <property type="term" value="F:hydrolase activity"/>
    <property type="evidence" value="ECO:0007669"/>
    <property type="project" value="UniProtKB-KW"/>
</dbReference>
<evidence type="ECO:0000256" key="14">
    <source>
        <dbReference type="PROSITE-ProRule" id="PRU00552"/>
    </source>
</evidence>
<evidence type="ECO:0000256" key="5">
    <source>
        <dbReference type="ARBA" id="ARBA00022741"/>
    </source>
</evidence>
<organism evidence="20 21">
    <name type="scientific">Psilocybe cf. subviscida</name>
    <dbReference type="NCBI Taxonomy" id="2480587"/>
    <lineage>
        <taxon>Eukaryota</taxon>
        <taxon>Fungi</taxon>
        <taxon>Dikarya</taxon>
        <taxon>Basidiomycota</taxon>
        <taxon>Agaricomycotina</taxon>
        <taxon>Agaricomycetes</taxon>
        <taxon>Agaricomycetidae</taxon>
        <taxon>Agaricales</taxon>
        <taxon>Agaricineae</taxon>
        <taxon>Strophariaceae</taxon>
        <taxon>Psilocybe</taxon>
    </lineage>
</organism>
<dbReference type="InterPro" id="IPR027417">
    <property type="entry name" value="P-loop_NTPase"/>
</dbReference>
<dbReference type="InterPro" id="IPR000629">
    <property type="entry name" value="RNA-helicase_DEAD-box_CS"/>
</dbReference>
<dbReference type="PROSITE" id="PS51192">
    <property type="entry name" value="HELICASE_ATP_BIND_1"/>
    <property type="match status" value="1"/>
</dbReference>
<keyword evidence="6 15" id="KW-0378">Hydrolase</keyword>
<dbReference type="GO" id="GO:0003724">
    <property type="term" value="F:RNA helicase activity"/>
    <property type="evidence" value="ECO:0007669"/>
    <property type="project" value="UniProtKB-EC"/>
</dbReference>
<evidence type="ECO:0000256" key="3">
    <source>
        <dbReference type="ARBA" id="ARBA00022490"/>
    </source>
</evidence>
<feature type="short sequence motif" description="Q motif" evidence="14">
    <location>
        <begin position="40"/>
        <end position="68"/>
    </location>
</feature>
<keyword evidence="5 15" id="KW-0547">Nucleotide-binding</keyword>
<dbReference type="InterPro" id="IPR014014">
    <property type="entry name" value="RNA_helicase_DEAD_Q_motif"/>
</dbReference>
<dbReference type="PROSITE" id="PS51195">
    <property type="entry name" value="Q_MOTIF"/>
    <property type="match status" value="1"/>
</dbReference>
<dbReference type="PROSITE" id="PS51194">
    <property type="entry name" value="HELICASE_CTER"/>
    <property type="match status" value="1"/>
</dbReference>
<keyword evidence="10" id="KW-0810">Translation regulation</keyword>
<evidence type="ECO:0000313" key="20">
    <source>
        <dbReference type="EMBL" id="KAF5310704.1"/>
    </source>
</evidence>
<sequence>MSQPQSSSSTPANADWKANLQLPKKDFRPQTEDVTATKGTEFEDMNLRRELLMGIFEAGFEKPSPIQEEAIPIALTKRDVLARAKNGTGKTAAFVIPSLQQVDVNKNKIQALLLVPTRELALQTSQVCKILGKHMGLQVMVTTGGTTLKDDILRLSEVVHVLVGTPGRILDLAGKGVADLSECPVFVMDEADKLLSPEFAPVMEQLLSFLPTERQVMLFSATFPMIVKDFKDKHMHNPYEINLMDELTLRGVTQYYAYVEERQKVHCLNTLFSKLQINQSIIFCNSTNRVELLAKKVTELGYSCFYSHAKMLQSHRNRVFHDFRNGVCRNLVCSDLLTRGIDIQAVNVVINFDFPKNSETYLHRIGRSGRFGHLGLAINLVTYEDRFNLYKIEQELGTEIMPIPQTIDRGLYVAPGGGDDEGEVQQQRPPQQAPQPAPQAQQQQRQQLPPQMQQQQVQRNGQPIPQQQYVQQQQQYAQQPQYQNGAPQAQRGPAPVYRQGPPVGR</sequence>
<comment type="subcellular location">
    <subcellularLocation>
        <location evidence="1">Cytoplasm</location>
        <location evidence="1">P-body</location>
    </subcellularLocation>
</comment>
<dbReference type="GO" id="GO:0003723">
    <property type="term" value="F:RNA binding"/>
    <property type="evidence" value="ECO:0007669"/>
    <property type="project" value="UniProtKB-KW"/>
</dbReference>
<dbReference type="Pfam" id="PF00271">
    <property type="entry name" value="Helicase_C"/>
    <property type="match status" value="1"/>
</dbReference>
<dbReference type="InterPro" id="IPR001650">
    <property type="entry name" value="Helicase_C-like"/>
</dbReference>
<keyword evidence="9 15" id="KW-0067">ATP-binding</keyword>
<evidence type="ECO:0000256" key="6">
    <source>
        <dbReference type="ARBA" id="ARBA00022801"/>
    </source>
</evidence>
<dbReference type="GO" id="GO:0006417">
    <property type="term" value="P:regulation of translation"/>
    <property type="evidence" value="ECO:0007669"/>
    <property type="project" value="UniProtKB-KW"/>
</dbReference>
<evidence type="ECO:0000259" key="18">
    <source>
        <dbReference type="PROSITE" id="PS51194"/>
    </source>
</evidence>
<comment type="caution">
    <text evidence="20">The sequence shown here is derived from an EMBL/GenBank/DDBJ whole genome shotgun (WGS) entry which is preliminary data.</text>
</comment>
<keyword evidence="8" id="KW-0509">mRNA transport</keyword>
<dbReference type="GO" id="GO:0006397">
    <property type="term" value="P:mRNA processing"/>
    <property type="evidence" value="ECO:0007669"/>
    <property type="project" value="UniProtKB-KW"/>
</dbReference>
<evidence type="ECO:0000256" key="10">
    <source>
        <dbReference type="ARBA" id="ARBA00022845"/>
    </source>
</evidence>
<dbReference type="GO" id="GO:0010494">
    <property type="term" value="C:cytoplasmic stress granule"/>
    <property type="evidence" value="ECO:0007669"/>
    <property type="project" value="UniProtKB-ARBA"/>
</dbReference>
<dbReference type="SMART" id="SM00490">
    <property type="entry name" value="HELICc"/>
    <property type="match status" value="1"/>
</dbReference>
<evidence type="ECO:0000259" key="17">
    <source>
        <dbReference type="PROSITE" id="PS51192"/>
    </source>
</evidence>
<dbReference type="PROSITE" id="PS00039">
    <property type="entry name" value="DEAD_ATP_HELICASE"/>
    <property type="match status" value="1"/>
</dbReference>
<dbReference type="GO" id="GO:0000932">
    <property type="term" value="C:P-body"/>
    <property type="evidence" value="ECO:0007669"/>
    <property type="project" value="UniProtKB-SubCell"/>
</dbReference>
<keyword evidence="7 15" id="KW-0347">Helicase</keyword>
<evidence type="ECO:0000256" key="11">
    <source>
        <dbReference type="ARBA" id="ARBA00022884"/>
    </source>
</evidence>
<dbReference type="GO" id="GO:0051028">
    <property type="term" value="P:mRNA transport"/>
    <property type="evidence" value="ECO:0007669"/>
    <property type="project" value="UniProtKB-KW"/>
</dbReference>
<comment type="catalytic activity">
    <reaction evidence="13">
        <text>ATP + H2O = ADP + phosphate + H(+)</text>
        <dbReference type="Rhea" id="RHEA:13065"/>
        <dbReference type="ChEBI" id="CHEBI:15377"/>
        <dbReference type="ChEBI" id="CHEBI:15378"/>
        <dbReference type="ChEBI" id="CHEBI:30616"/>
        <dbReference type="ChEBI" id="CHEBI:43474"/>
        <dbReference type="ChEBI" id="CHEBI:456216"/>
        <dbReference type="EC" id="3.6.4.13"/>
    </reaction>
</comment>
<dbReference type="PANTHER" id="PTHR47960">
    <property type="entry name" value="DEAD-BOX ATP-DEPENDENT RNA HELICASE 50"/>
    <property type="match status" value="1"/>
</dbReference>
<evidence type="ECO:0000259" key="19">
    <source>
        <dbReference type="PROSITE" id="PS51195"/>
    </source>
</evidence>
<keyword evidence="4" id="KW-0507">mRNA processing</keyword>
<accession>A0A8H5ATM1</accession>
<gene>
    <name evidence="20" type="ORF">D9619_008133</name>
</gene>
<evidence type="ECO:0000313" key="21">
    <source>
        <dbReference type="Proteomes" id="UP000567179"/>
    </source>
</evidence>
<evidence type="ECO:0000256" key="2">
    <source>
        <dbReference type="ARBA" id="ARBA00012552"/>
    </source>
</evidence>
<dbReference type="Pfam" id="PF00270">
    <property type="entry name" value="DEAD"/>
    <property type="match status" value="1"/>
</dbReference>
<reference evidence="20 21" key="1">
    <citation type="journal article" date="2020" name="ISME J.">
        <title>Uncovering the hidden diversity of litter-decomposition mechanisms in mushroom-forming fungi.</title>
        <authorList>
            <person name="Floudas D."/>
            <person name="Bentzer J."/>
            <person name="Ahren D."/>
            <person name="Johansson T."/>
            <person name="Persson P."/>
            <person name="Tunlid A."/>
        </authorList>
    </citation>
    <scope>NUCLEOTIDE SEQUENCE [LARGE SCALE GENOMIC DNA]</scope>
    <source>
        <strain evidence="20 21">CBS 101986</strain>
    </source>
</reference>
<dbReference type="EC" id="3.6.4.13" evidence="2"/>
<evidence type="ECO:0000256" key="1">
    <source>
        <dbReference type="ARBA" id="ARBA00004201"/>
    </source>
</evidence>
<evidence type="ECO:0000256" key="4">
    <source>
        <dbReference type="ARBA" id="ARBA00022664"/>
    </source>
</evidence>